<dbReference type="PANTHER" id="PTHR46481">
    <property type="entry name" value="ZINC FINGER BED DOMAIN-CONTAINING PROTEIN 4"/>
    <property type="match status" value="1"/>
</dbReference>
<name>Q2GUM3_CHAGB</name>
<dbReference type="eggNOG" id="KOG1121">
    <property type="taxonomic scope" value="Eukaryota"/>
</dbReference>
<evidence type="ECO:0000256" key="3">
    <source>
        <dbReference type="ARBA" id="ARBA00022771"/>
    </source>
</evidence>
<keyword evidence="3" id="KW-0863">Zinc-finger</keyword>
<evidence type="ECO:0000313" key="8">
    <source>
        <dbReference type="Proteomes" id="UP000001056"/>
    </source>
</evidence>
<dbReference type="InterPro" id="IPR012337">
    <property type="entry name" value="RNaseH-like_sf"/>
</dbReference>
<feature type="domain" description="HAT C-terminal dimerisation" evidence="6">
    <location>
        <begin position="689"/>
        <end position="759"/>
    </location>
</feature>
<gene>
    <name evidence="7" type="ORF">CHGG_08331</name>
</gene>
<dbReference type="GO" id="GO:0046983">
    <property type="term" value="F:protein dimerization activity"/>
    <property type="evidence" value="ECO:0007669"/>
    <property type="project" value="InterPro"/>
</dbReference>
<dbReference type="RefSeq" id="XP_001225987.1">
    <property type="nucleotide sequence ID" value="XM_001225986.1"/>
</dbReference>
<dbReference type="VEuPathDB" id="FungiDB:CHGG_08331"/>
<reference evidence="8" key="1">
    <citation type="journal article" date="2015" name="Genome Announc.">
        <title>Draft genome sequence of the cellulolytic fungus Chaetomium globosum.</title>
        <authorList>
            <person name="Cuomo C.A."/>
            <person name="Untereiner W.A."/>
            <person name="Ma L.-J."/>
            <person name="Grabherr M."/>
            <person name="Birren B.W."/>
        </authorList>
    </citation>
    <scope>NUCLEOTIDE SEQUENCE [LARGE SCALE GENOMIC DNA]</scope>
    <source>
        <strain evidence="8">ATCC 6205 / CBS 148.51 / DSM 1962 / NBRC 6347 / NRRL 1970</strain>
    </source>
</reference>
<evidence type="ECO:0000256" key="4">
    <source>
        <dbReference type="ARBA" id="ARBA00022833"/>
    </source>
</evidence>
<evidence type="ECO:0000256" key="2">
    <source>
        <dbReference type="ARBA" id="ARBA00022723"/>
    </source>
</evidence>
<dbReference type="GO" id="GO:0008270">
    <property type="term" value="F:zinc ion binding"/>
    <property type="evidence" value="ECO:0007669"/>
    <property type="project" value="UniProtKB-KW"/>
</dbReference>
<dbReference type="EMBL" id="CH408033">
    <property type="protein sequence ID" value="EAQ87078.1"/>
    <property type="molecule type" value="Genomic_DNA"/>
</dbReference>
<evidence type="ECO:0000313" key="7">
    <source>
        <dbReference type="EMBL" id="EAQ87078.1"/>
    </source>
</evidence>
<dbReference type="Pfam" id="PF05699">
    <property type="entry name" value="Dimer_Tnp_hAT"/>
    <property type="match status" value="1"/>
</dbReference>
<dbReference type="GeneID" id="4393199"/>
<evidence type="ECO:0000256" key="5">
    <source>
        <dbReference type="ARBA" id="ARBA00023242"/>
    </source>
</evidence>
<organism evidence="7 8">
    <name type="scientific">Chaetomium globosum (strain ATCC 6205 / CBS 148.51 / DSM 1962 / NBRC 6347 / NRRL 1970)</name>
    <name type="common">Soil fungus</name>
    <dbReference type="NCBI Taxonomy" id="306901"/>
    <lineage>
        <taxon>Eukaryota</taxon>
        <taxon>Fungi</taxon>
        <taxon>Dikarya</taxon>
        <taxon>Ascomycota</taxon>
        <taxon>Pezizomycotina</taxon>
        <taxon>Sordariomycetes</taxon>
        <taxon>Sordariomycetidae</taxon>
        <taxon>Sordariales</taxon>
        <taxon>Chaetomiaceae</taxon>
        <taxon>Chaetomium</taxon>
    </lineage>
</organism>
<dbReference type="PANTHER" id="PTHR46481:SF10">
    <property type="entry name" value="ZINC FINGER BED DOMAIN-CONTAINING PROTEIN 39"/>
    <property type="match status" value="1"/>
</dbReference>
<comment type="subcellular location">
    <subcellularLocation>
        <location evidence="1">Nucleus</location>
    </subcellularLocation>
</comment>
<dbReference type="AlphaFoldDB" id="Q2GUM3"/>
<keyword evidence="5" id="KW-0539">Nucleus</keyword>
<dbReference type="OrthoDB" id="5056142at2759"/>
<protein>
    <recommendedName>
        <fullName evidence="6">HAT C-terminal dimerisation domain-containing protein</fullName>
    </recommendedName>
</protein>
<dbReference type="SUPFAM" id="SSF53098">
    <property type="entry name" value="Ribonuclease H-like"/>
    <property type="match status" value="1"/>
</dbReference>
<evidence type="ECO:0000259" key="6">
    <source>
        <dbReference type="Pfam" id="PF05699"/>
    </source>
</evidence>
<dbReference type="OMA" id="FKCFAHT"/>
<dbReference type="InterPro" id="IPR052035">
    <property type="entry name" value="ZnF_BED_domain_contain"/>
</dbReference>
<evidence type="ECO:0000256" key="1">
    <source>
        <dbReference type="ARBA" id="ARBA00004123"/>
    </source>
</evidence>
<dbReference type="HOGENOM" id="CLU_009123_10_1_1"/>
<dbReference type="GO" id="GO:0005634">
    <property type="term" value="C:nucleus"/>
    <property type="evidence" value="ECO:0007669"/>
    <property type="project" value="UniProtKB-SubCell"/>
</dbReference>
<dbReference type="InParanoid" id="Q2GUM3"/>
<accession>Q2GUM3</accession>
<dbReference type="Proteomes" id="UP000001056">
    <property type="component" value="Unassembled WGS sequence"/>
</dbReference>
<keyword evidence="2" id="KW-0479">Metal-binding</keyword>
<keyword evidence="4" id="KW-0862">Zinc</keyword>
<sequence>MPPPTPKPGDIASVTSDASTLITTDSTAGHSAFSRLRRARSIADQVRDVSAIPQEKLDVANLPAIEHHGKQYILEKWLHRRRQRTSWITGHGTYLVELVGNKADGTFWSCGSCSQLFSANATTGPTTHLNKSHAIYEDSEEPPRKTARTVPVDEMFRQEAVRRGALRAPILQSESETIKSLLLQWIISSNLPFTVVESPEFRNISTALDPEKTRVLLPESGTSVKRLLVEKYLEQAAVVKREISLAPPQMKHISFDLWTSPNSYALLGIVAHYLDISGSLQTRLLGLRRIRGHNGGENLAPAITEVAEEFGLTECLGYLQSDNVESNDKCVAAVLRRIHPDLPAGRVSALKQRRRVRCFGHILNLAAKALLEGKNPGLLRSFEPGSQARLEAEEERDLLEQWRKRGPIGKLHNIVHFVRRSPQRRDSFAEVMPGKLTAEEVEEFGRILFDGDLSSLQLRPDNDTRWNSVFFMIERALLLRVPIEIFCHRWHRVEKDPQKKLPAEDLLDQEDWAALVAIKSILEPFKSITKRPQRTAGLPRRLADFAVDLPGQRNRVLRPLEAPPQPEPQPDPQLAVEQDLAIDGLNFLQVSLDLAIAKLDKYVVAMEQSPAYWAAMILHPGHRTRWLERNFGSDRRDNIIATFKRFYQDEYCNENDSQQPAAEPMRLQPTYLYGHDYYDPPEDPSDTDEVETYLGEPVQMVEAPLTWWKEHQSRFPRLSRMAFDLLTIPATSSECERTFSQAKLTIGIQRQSIHDDTVGFLRVTLAPQIVGFRRR</sequence>
<dbReference type="InterPro" id="IPR008906">
    <property type="entry name" value="HATC_C_dom"/>
</dbReference>
<proteinExistence type="predicted"/>
<keyword evidence="8" id="KW-1185">Reference proteome</keyword>